<gene>
    <name evidence="3" type="ORF">Q9313_28060</name>
</gene>
<evidence type="ECO:0000313" key="3">
    <source>
        <dbReference type="EMBL" id="WLS01243.1"/>
    </source>
</evidence>
<organism evidence="3 4">
    <name type="scientific">Shinella sumterensis</name>
    <dbReference type="NCBI Taxonomy" id="1967501"/>
    <lineage>
        <taxon>Bacteria</taxon>
        <taxon>Pseudomonadati</taxon>
        <taxon>Pseudomonadota</taxon>
        <taxon>Alphaproteobacteria</taxon>
        <taxon>Hyphomicrobiales</taxon>
        <taxon>Rhizobiaceae</taxon>
        <taxon>Shinella</taxon>
    </lineage>
</organism>
<dbReference type="Proteomes" id="UP001234585">
    <property type="component" value="Plasmid unnamed6"/>
</dbReference>
<keyword evidence="3" id="KW-0614">Plasmid</keyword>
<reference evidence="3 4" key="1">
    <citation type="submission" date="2023-08" db="EMBL/GenBank/DDBJ databases">
        <title>Pathogen: clinical or host-associated sample.</title>
        <authorList>
            <person name="Hergert J."/>
            <person name="Casey R."/>
            <person name="Wagner J."/>
            <person name="Young E.L."/>
            <person name="Oakeson K.F."/>
        </authorList>
    </citation>
    <scope>NUCLEOTIDE SEQUENCE [LARGE SCALE GENOMIC DNA]</scope>
    <source>
        <strain evidence="3 4">1760953</strain>
        <plasmid evidence="3 4">unnamed6</plasmid>
    </source>
</reference>
<feature type="compositionally biased region" description="Basic and acidic residues" evidence="1">
    <location>
        <begin position="820"/>
        <end position="835"/>
    </location>
</feature>
<sequence length="835" mass="89784">MIDEEEELRRRRVIGVALSGGEPPRRFVAKGIASKAHPGAVSRSEPTIASILQAPLSSQKGVIALVGALGVGDQRGDDDELKKSAGGGGGGASFAAAPSVARPLSARGAAKDRSKAETASRAAIAAGAQPVVIKVTSTVSSRASAAGLMNYLGTREVENENGEKGKVDIPVYDQDGLAITSREERAAALAEWGADFRDAYAVNALATFSITLSDEVDDDTLHDALNAAFGSKPFLYSRHPDGRVSIYAVTNLPAKKIAGALKAREKGEWPARALENTESDFARRLADAGVSAEVRILGAAVSEKSGRYFLEKFLRTEKSITTSEGDPVKRGSSVKEKADGIWRAWSSHIRTVEPRNAFHVIFSARAGTDPEAMTRAVRDFLSEQVAGHRWITAHHPDTGHVHVHVMISARDDVGKALRLTKPELYEWRERFATKAREQGIAMVATRRADVAATRPYSQAQAGAYERGRQDPRYLKTPAVTNRVERKRAGVVDRASLSNGNLALAPKWQATASALKRAGAEPSVIAAADRFVAAVTAQAPHAARASGFVLLRLDVEQTMERETVAVIIEGAVGVEAKLISAEGKSVRVLAPTTASVSKIERELAKQNDEFGPGSEMRSVARDFQARLLAHGLRAAVIVEAAGSVKHGAPSPWLQKKFDALAGQSAAPPDEPLAEFKTLIATIQQQKEKAMPLSLEQFDERVSRANKSMDRLETMVDSSAERQAVEEMRKEISALFEEQRRDIQMQQMRSVNDTAGAGGTPPPARVDEARTQDRPAPATVDPAIAAQQQAIAAGRASRAARDQAGASRAAQDEQRQQILRQAEQERQRGNDRDGAER</sequence>
<feature type="region of interest" description="Disordered" evidence="1">
    <location>
        <begin position="74"/>
        <end position="99"/>
    </location>
</feature>
<evidence type="ECO:0000256" key="1">
    <source>
        <dbReference type="SAM" id="MobiDB-lite"/>
    </source>
</evidence>
<proteinExistence type="predicted"/>
<evidence type="ECO:0000259" key="2">
    <source>
        <dbReference type="Pfam" id="PF03432"/>
    </source>
</evidence>
<protein>
    <submittedName>
        <fullName evidence="3">Relaxase/mobilization nuclease domain-containing protein</fullName>
    </submittedName>
</protein>
<dbReference type="InterPro" id="IPR005094">
    <property type="entry name" value="Endonuclease_MobA/VirD2"/>
</dbReference>
<geneLocation type="plasmid" evidence="3 4">
    <name>unnamed6</name>
</geneLocation>
<dbReference type="RefSeq" id="WP_306041601.1">
    <property type="nucleotide sequence ID" value="NZ_CP132308.1"/>
</dbReference>
<evidence type="ECO:0000313" key="4">
    <source>
        <dbReference type="Proteomes" id="UP001234585"/>
    </source>
</evidence>
<dbReference type="AlphaFoldDB" id="A0AA50DD82"/>
<dbReference type="Pfam" id="PF03432">
    <property type="entry name" value="Relaxase"/>
    <property type="match status" value="1"/>
</dbReference>
<feature type="domain" description="MobA/VirD2-like nuclease" evidence="2">
    <location>
        <begin position="342"/>
        <end position="439"/>
    </location>
</feature>
<feature type="compositionally biased region" description="Low complexity" evidence="1">
    <location>
        <begin position="781"/>
        <end position="807"/>
    </location>
</feature>
<accession>A0AA50DD82</accession>
<name>A0AA50DD82_9HYPH</name>
<feature type="region of interest" description="Disordered" evidence="1">
    <location>
        <begin position="750"/>
        <end position="835"/>
    </location>
</feature>
<dbReference type="EMBL" id="CP132308">
    <property type="protein sequence ID" value="WLS01243.1"/>
    <property type="molecule type" value="Genomic_DNA"/>
</dbReference>
<keyword evidence="4" id="KW-1185">Reference proteome</keyword>